<dbReference type="AlphaFoldDB" id="A0A2Z5ZEU8"/>
<dbReference type="Proteomes" id="UP000270034">
    <property type="component" value="Chromosome"/>
</dbReference>
<evidence type="ECO:0000313" key="2">
    <source>
        <dbReference type="Proteomes" id="UP000270034"/>
    </source>
</evidence>
<proteinExistence type="predicted"/>
<evidence type="ECO:0000313" key="1">
    <source>
        <dbReference type="EMBL" id="BBC78929.1"/>
    </source>
</evidence>
<organism evidence="1 2">
    <name type="scientific">Acetobacter orientalis</name>
    <dbReference type="NCBI Taxonomy" id="146474"/>
    <lineage>
        <taxon>Bacteria</taxon>
        <taxon>Pseudomonadati</taxon>
        <taxon>Pseudomonadota</taxon>
        <taxon>Alphaproteobacteria</taxon>
        <taxon>Acetobacterales</taxon>
        <taxon>Acetobacteraceae</taxon>
        <taxon>Acetobacter</taxon>
    </lineage>
</organism>
<gene>
    <name evidence="1" type="ORF">AcetOrient_orf00837</name>
</gene>
<dbReference type="SUPFAM" id="SSF53955">
    <property type="entry name" value="Lysozyme-like"/>
    <property type="match status" value="1"/>
</dbReference>
<reference evidence="1 2" key="1">
    <citation type="submission" date="2018-02" db="EMBL/GenBank/DDBJ databases">
        <title>Acetobacter orientalis genome.</title>
        <authorList>
            <person name="Nakashima N."/>
            <person name="Tamura T."/>
        </authorList>
    </citation>
    <scope>NUCLEOTIDE SEQUENCE [LARGE SCALE GENOMIC DNA]</scope>
    <source>
        <strain evidence="1 2">FAN1</strain>
    </source>
</reference>
<accession>A0A2Z5ZEU8</accession>
<dbReference type="KEGG" id="aot:AcetOri_orf00837"/>
<dbReference type="EMBL" id="AP018515">
    <property type="protein sequence ID" value="BBC78929.1"/>
    <property type="molecule type" value="Genomic_DNA"/>
</dbReference>
<name>A0A2Z5ZEU8_9PROT</name>
<protein>
    <submittedName>
        <fullName evidence="1">Lytic transglycosylase</fullName>
    </submittedName>
</protein>
<sequence length="314" mass="33997">MGLFYNETRGLPLMTEAARMKQPAPPPCLTPLLKTTLCFCFFSLALSLVTAPTAFAHSPESDLCISATQQVERGQHIPEGFLSAMSRVESGKIDTDGSILAWPWTVNAAGIGHHYASKAEAIEAVGLFRQQGIVSIDVGCMQVNLQQHPDAFANLEMAFDPVRNAYYAGQFLLQLYTKTGSWPHAAAAYHSQTPGIGTPYQWKVLEAWATPQDGRQDASGLNAHAPFGQTSQLHTVIPQVRHTPILVASPSNPDGTTPSGSPHIFHPFEGGRHFTEPTPTRRMNSNVRGRSLASYRASPIARANALNSIAPTLD</sequence>
<dbReference type="InterPro" id="IPR023346">
    <property type="entry name" value="Lysozyme-like_dom_sf"/>
</dbReference>